<dbReference type="PANTHER" id="PTHR42855">
    <property type="entry name" value="ABC TRANSPORTER ATP-BINDING SUBUNIT"/>
    <property type="match status" value="1"/>
</dbReference>
<dbReference type="RefSeq" id="WP_087461537.1">
    <property type="nucleotide sequence ID" value="NZ_CP021425.1"/>
</dbReference>
<evidence type="ECO:0000256" key="1">
    <source>
        <dbReference type="ARBA" id="ARBA00022490"/>
    </source>
</evidence>
<evidence type="ECO:0000256" key="2">
    <source>
        <dbReference type="ARBA" id="ARBA00022737"/>
    </source>
</evidence>
<dbReference type="InterPro" id="IPR051309">
    <property type="entry name" value="ABCF_ATPase"/>
</dbReference>
<dbReference type="PANTHER" id="PTHR42855:SF1">
    <property type="entry name" value="ABC TRANSPORTER DOMAIN-CONTAINING PROTEIN"/>
    <property type="match status" value="1"/>
</dbReference>
<dbReference type="SUPFAM" id="SSF52540">
    <property type="entry name" value="P-loop containing nucleoside triphosphate hydrolases"/>
    <property type="match status" value="2"/>
</dbReference>
<organism evidence="14 15">
    <name type="scientific">Oleiphilus messinensis</name>
    <dbReference type="NCBI Taxonomy" id="141451"/>
    <lineage>
        <taxon>Bacteria</taxon>
        <taxon>Pseudomonadati</taxon>
        <taxon>Pseudomonadota</taxon>
        <taxon>Gammaproteobacteria</taxon>
        <taxon>Oceanospirillales</taxon>
        <taxon>Oleiphilaceae</taxon>
        <taxon>Oleiphilus</taxon>
    </lineage>
</organism>
<dbReference type="Pfam" id="PF16326">
    <property type="entry name" value="ABC_tran_CTD"/>
    <property type="match status" value="1"/>
</dbReference>
<keyword evidence="7 11" id="KW-0238">DNA-binding</keyword>
<keyword evidence="5 11" id="KW-0378">Hydrolase</keyword>
<dbReference type="EMBL" id="CP021425">
    <property type="protein sequence ID" value="ARU56566.1"/>
    <property type="molecule type" value="Genomic_DNA"/>
</dbReference>
<sequence length="646" mass="72220">MSLLRFDQVCLAYGLKPLLHDVDFSMQNKERVCLVGRNGEGKSSFLKVLAGETIPDSGTRWVTQGLKIAVLQQDMPQLDEQSVFDVVASGLDNVGELLAEYHHLIQQDLSDDAMSRLEVVQSKLEAMDGWNLNNAVENIIDRLQLPSETLMGSLSGGWKRRVLLARALVIQPDLLVLDEPTNHLDIPTIRWLEAQLLQFQGSILFVSHDRSFIRAMATRIIELDRGNLTSWPGNYEAYLEGKRKLLEDEQKQNALFDKKLSEEETWIRKGIKARRTRNEGRVRALKALREERQQRIDVVGNVSMKMEAANLSGKIVVELSDVSMAFTEGKPVIKNFSTVIMRGDRVGLLGENGCGKTTLVNLLLGKLQPGSGHVKQGTNQEVAYFDQLRDALDFERSVADNIAEGREFIEINGSNQHVMGYLNNFLFTAERARTPVKALSGGEKNRLLLAKLFSKPANIMVLDEPTNDLDVETLELLEEALVDFQGTLLLISHDREFLDNIVTSTLAFEGGGHIQEYVGGYEDWRRQGGAFPSERKSASDSAVSTEVKSKAKPVSASDSEPASKAAAVTGAKRKKLSYKDKLELEKLPARIESLETEIDRVQSEINDPGFYQKDHEFVSSTLDSLAAFEAELEQAMERWVELEAEE</sequence>
<comment type="function">
    <text evidence="11">Probably plays a role in ribosome assembly or function. May be involved in resolution of branched DNA intermediates that result from template switching in postreplication gaps. Binds DNA and has ATPase activity.</text>
</comment>
<comment type="catalytic activity">
    <reaction evidence="9 11">
        <text>ATP + H2O = ADP + phosphate + H(+)</text>
        <dbReference type="Rhea" id="RHEA:13065"/>
        <dbReference type="ChEBI" id="CHEBI:15377"/>
        <dbReference type="ChEBI" id="CHEBI:15378"/>
        <dbReference type="ChEBI" id="CHEBI:30616"/>
        <dbReference type="ChEBI" id="CHEBI:43474"/>
        <dbReference type="ChEBI" id="CHEBI:456216"/>
    </reaction>
</comment>
<keyword evidence="11" id="KW-0175">Coiled coil</keyword>
<feature type="binding site" evidence="11">
    <location>
        <begin position="36"/>
        <end position="43"/>
    </location>
    <ligand>
        <name>ATP</name>
        <dbReference type="ChEBI" id="CHEBI:30616"/>
        <label>1</label>
    </ligand>
</feature>
<dbReference type="InterPro" id="IPR043686">
    <property type="entry name" value="Uup"/>
</dbReference>
<dbReference type="GO" id="GO:0006281">
    <property type="term" value="P:DNA repair"/>
    <property type="evidence" value="ECO:0007669"/>
    <property type="project" value="UniProtKB-KW"/>
</dbReference>
<feature type="domain" description="ABC transporter" evidence="13">
    <location>
        <begin position="4"/>
        <end position="250"/>
    </location>
</feature>
<dbReference type="InterPro" id="IPR003593">
    <property type="entry name" value="AAA+_ATPase"/>
</dbReference>
<evidence type="ECO:0000256" key="10">
    <source>
        <dbReference type="ARBA" id="ARBA00061478"/>
    </source>
</evidence>
<dbReference type="InterPro" id="IPR017871">
    <property type="entry name" value="ABC_transporter-like_CS"/>
</dbReference>
<feature type="coiled-coil region" evidence="11">
    <location>
        <begin position="584"/>
        <end position="645"/>
    </location>
</feature>
<dbReference type="FunFam" id="3.40.50.300:FF:000309">
    <property type="entry name" value="ABC transporter ATP-binding protein"/>
    <property type="match status" value="1"/>
</dbReference>
<dbReference type="Gene3D" id="1.10.287.380">
    <property type="entry name" value="Valyl-tRNA synthetase, C-terminal domain"/>
    <property type="match status" value="1"/>
</dbReference>
<evidence type="ECO:0000256" key="8">
    <source>
        <dbReference type="ARBA" id="ARBA00023204"/>
    </source>
</evidence>
<keyword evidence="3 11" id="KW-0547">Nucleotide-binding</keyword>
<dbReference type="Pfam" id="PF12848">
    <property type="entry name" value="ABC_tran_Xtn"/>
    <property type="match status" value="1"/>
</dbReference>
<evidence type="ECO:0000256" key="9">
    <source>
        <dbReference type="ARBA" id="ARBA00049360"/>
    </source>
</evidence>
<dbReference type="GO" id="GO:0043022">
    <property type="term" value="F:ribosome binding"/>
    <property type="evidence" value="ECO:0007669"/>
    <property type="project" value="UniProtKB-UniRule"/>
</dbReference>
<dbReference type="InterPro" id="IPR037118">
    <property type="entry name" value="Val-tRNA_synth_C_sf"/>
</dbReference>
<evidence type="ECO:0000256" key="5">
    <source>
        <dbReference type="ARBA" id="ARBA00022801"/>
    </source>
</evidence>
<comment type="similarity">
    <text evidence="10 11">Belongs to the ABC transporter superfamily. ABCF family. Uup subfamily.</text>
</comment>
<dbReference type="GO" id="GO:0016887">
    <property type="term" value="F:ATP hydrolysis activity"/>
    <property type="evidence" value="ECO:0007669"/>
    <property type="project" value="UniProtKB-UniRule"/>
</dbReference>
<evidence type="ECO:0000256" key="11">
    <source>
        <dbReference type="HAMAP-Rule" id="MF_00848"/>
    </source>
</evidence>
<dbReference type="PROSITE" id="PS00211">
    <property type="entry name" value="ABC_TRANSPORTER_1"/>
    <property type="match status" value="2"/>
</dbReference>
<dbReference type="OrthoDB" id="9776369at2"/>
<dbReference type="CDD" id="cd03221">
    <property type="entry name" value="ABCF_EF-3"/>
    <property type="match status" value="2"/>
</dbReference>
<dbReference type="Pfam" id="PF00005">
    <property type="entry name" value="ABC_tran"/>
    <property type="match status" value="2"/>
</dbReference>
<gene>
    <name evidence="11" type="primary">uup</name>
    <name evidence="14" type="ORF">OLMES_2508</name>
</gene>
<protein>
    <recommendedName>
        <fullName evidence="11">ATP-binding protein Uup</fullName>
        <ecNumber evidence="11">3.6.1.-</ecNumber>
    </recommendedName>
</protein>
<dbReference type="InterPro" id="IPR032524">
    <property type="entry name" value="ABC_tran_C"/>
</dbReference>
<dbReference type="KEGG" id="ome:OLMES_2508"/>
<reference evidence="14 15" key="1">
    <citation type="submission" date="2017-05" db="EMBL/GenBank/DDBJ databases">
        <title>Genomic insights into alkan degradation activity of Oleiphilus messinensis.</title>
        <authorList>
            <person name="Kozyavkin S.A."/>
            <person name="Slesarev A.I."/>
            <person name="Golyshin P.N."/>
            <person name="Korzhenkov A."/>
            <person name="Golyshina O.N."/>
            <person name="Toshchakov S.V."/>
        </authorList>
    </citation>
    <scope>NUCLEOTIDE SEQUENCE [LARGE SCALE GENOMIC DNA]</scope>
    <source>
        <strain evidence="14 15">ME102</strain>
    </source>
</reference>
<keyword evidence="15" id="KW-1185">Reference proteome</keyword>
<dbReference type="PROSITE" id="PS50893">
    <property type="entry name" value="ABC_TRANSPORTER_2"/>
    <property type="match status" value="2"/>
</dbReference>
<evidence type="ECO:0000259" key="13">
    <source>
        <dbReference type="PROSITE" id="PS50893"/>
    </source>
</evidence>
<name>A0A1Y0I9X4_9GAMM</name>
<dbReference type="GO" id="GO:0003677">
    <property type="term" value="F:DNA binding"/>
    <property type="evidence" value="ECO:0007669"/>
    <property type="project" value="UniProtKB-UniRule"/>
</dbReference>
<keyword evidence="4 11" id="KW-0227">DNA damage</keyword>
<dbReference type="FunFam" id="3.40.50.300:FF:000011">
    <property type="entry name" value="Putative ABC transporter ATP-binding component"/>
    <property type="match status" value="1"/>
</dbReference>
<keyword evidence="1 11" id="KW-0963">Cytoplasm</keyword>
<evidence type="ECO:0000313" key="15">
    <source>
        <dbReference type="Proteomes" id="UP000196027"/>
    </source>
</evidence>
<dbReference type="Proteomes" id="UP000196027">
    <property type="component" value="Chromosome"/>
</dbReference>
<dbReference type="Gene3D" id="3.40.50.300">
    <property type="entry name" value="P-loop containing nucleotide triphosphate hydrolases"/>
    <property type="match status" value="2"/>
</dbReference>
<evidence type="ECO:0000313" key="14">
    <source>
        <dbReference type="EMBL" id="ARU56566.1"/>
    </source>
</evidence>
<proteinExistence type="inferred from homology"/>
<dbReference type="AlphaFoldDB" id="A0A1Y0I9X4"/>
<feature type="domain" description="ABC transporter" evidence="13">
    <location>
        <begin position="317"/>
        <end position="536"/>
    </location>
</feature>
<dbReference type="EC" id="3.6.1.-" evidence="11"/>
<dbReference type="InterPro" id="IPR032781">
    <property type="entry name" value="ABC_tran_Xtn"/>
</dbReference>
<evidence type="ECO:0000256" key="12">
    <source>
        <dbReference type="SAM" id="MobiDB-lite"/>
    </source>
</evidence>
<comment type="subcellular location">
    <subcellularLocation>
        <location evidence="11">Cytoplasm</location>
    </subcellularLocation>
    <text evidence="11">Associates with ribosomes.</text>
</comment>
<feature type="binding site" evidence="11">
    <location>
        <begin position="350"/>
        <end position="357"/>
    </location>
    <ligand>
        <name>ATP</name>
        <dbReference type="ChEBI" id="CHEBI:30616"/>
        <label>2</label>
    </ligand>
</feature>
<dbReference type="GO" id="GO:0005737">
    <property type="term" value="C:cytoplasm"/>
    <property type="evidence" value="ECO:0007669"/>
    <property type="project" value="UniProtKB-SubCell"/>
</dbReference>
<dbReference type="InterPro" id="IPR027417">
    <property type="entry name" value="P-loop_NTPase"/>
</dbReference>
<accession>A0A1Y0I9X4</accession>
<evidence type="ECO:0000256" key="7">
    <source>
        <dbReference type="ARBA" id="ARBA00023125"/>
    </source>
</evidence>
<dbReference type="InterPro" id="IPR003439">
    <property type="entry name" value="ABC_transporter-like_ATP-bd"/>
</dbReference>
<feature type="region of interest" description="Disordered" evidence="12">
    <location>
        <begin position="529"/>
        <end position="566"/>
    </location>
</feature>
<keyword evidence="8 11" id="KW-0234">DNA repair</keyword>
<evidence type="ECO:0000256" key="3">
    <source>
        <dbReference type="ARBA" id="ARBA00022741"/>
    </source>
</evidence>
<evidence type="ECO:0000256" key="6">
    <source>
        <dbReference type="ARBA" id="ARBA00022840"/>
    </source>
</evidence>
<dbReference type="HAMAP" id="MF_00848">
    <property type="entry name" value="Uup"/>
    <property type="match status" value="1"/>
</dbReference>
<dbReference type="SMART" id="SM00382">
    <property type="entry name" value="AAA"/>
    <property type="match status" value="2"/>
</dbReference>
<dbReference type="GO" id="GO:0005524">
    <property type="term" value="F:ATP binding"/>
    <property type="evidence" value="ECO:0007669"/>
    <property type="project" value="UniProtKB-UniRule"/>
</dbReference>
<keyword evidence="6 11" id="KW-0067">ATP-binding</keyword>
<evidence type="ECO:0000256" key="4">
    <source>
        <dbReference type="ARBA" id="ARBA00022763"/>
    </source>
</evidence>
<keyword evidence="2 11" id="KW-0677">Repeat</keyword>